<dbReference type="InterPro" id="IPR040442">
    <property type="entry name" value="Pyrv_kinase-like_dom_sf"/>
</dbReference>
<organism evidence="6 7">
    <name type="scientific">Ceraceosorus guamensis</name>
    <dbReference type="NCBI Taxonomy" id="1522189"/>
    <lineage>
        <taxon>Eukaryota</taxon>
        <taxon>Fungi</taxon>
        <taxon>Dikarya</taxon>
        <taxon>Basidiomycota</taxon>
        <taxon>Ustilaginomycotina</taxon>
        <taxon>Exobasidiomycetes</taxon>
        <taxon>Ceraceosorales</taxon>
        <taxon>Ceraceosoraceae</taxon>
        <taxon>Ceraceosorus</taxon>
    </lineage>
</organism>
<evidence type="ECO:0000256" key="4">
    <source>
        <dbReference type="SAM" id="MobiDB-lite"/>
    </source>
</evidence>
<feature type="domain" description="HpcH/HpaI aldolase/citrate lyase" evidence="5">
    <location>
        <begin position="152"/>
        <end position="387"/>
    </location>
</feature>
<keyword evidence="3" id="KW-0460">Magnesium</keyword>
<reference evidence="6 7" key="1">
    <citation type="journal article" date="2018" name="Mol. Biol. Evol.">
        <title>Broad Genomic Sampling Reveals a Smut Pathogenic Ancestry of the Fungal Clade Ustilaginomycotina.</title>
        <authorList>
            <person name="Kijpornyongpan T."/>
            <person name="Mondo S.J."/>
            <person name="Barry K."/>
            <person name="Sandor L."/>
            <person name="Lee J."/>
            <person name="Lipzen A."/>
            <person name="Pangilinan J."/>
            <person name="LaButti K."/>
            <person name="Hainaut M."/>
            <person name="Henrissat B."/>
            <person name="Grigoriev I.V."/>
            <person name="Spatafora J.W."/>
            <person name="Aime M.C."/>
        </authorList>
    </citation>
    <scope>NUCLEOTIDE SEQUENCE [LARGE SCALE GENOMIC DNA]</scope>
    <source>
        <strain evidence="6 7">MCA 4658</strain>
    </source>
</reference>
<keyword evidence="2" id="KW-0479">Metal-binding</keyword>
<dbReference type="GO" id="GO:0000287">
    <property type="term" value="F:magnesium ion binding"/>
    <property type="evidence" value="ECO:0007669"/>
    <property type="project" value="TreeGrafter"/>
</dbReference>
<evidence type="ECO:0000313" key="6">
    <source>
        <dbReference type="EMBL" id="PWN39085.1"/>
    </source>
</evidence>
<proteinExistence type="predicted"/>
<sequence>MLSRLSPRTLTLTPTRTWVTATLGAAAAAQQRMAPSVVSWQGAVGTRMSSSVTSPRGCVSSTAMHQPQPRTLSLPRDALRLRRQPLGACSSAVPRLSQHRSISQGEGKDGDSDAAAAAKNAAYDPKWPPESPPESPPEWPEEWPAPRQRLALLYVPGSSQKMVDKAASSQADTIIFDLEDSVAPEAKEEARRIVAKALQGPCGQAQEKAVRINSVLGARKESEKDLQAILPCPGLDTIVIPKVEWLFDICEVSQKALDLRPKHLPRLQIILSVESPGSLMRMDSLLRNFYEADGKPFIGEVYPLFHEEGIAALLFASEDYCAASGIQRSRSRKELLFPRAHMATIAKAHGLAAIDRVCIDYKDEEYLREESLEGRSIGMDGKQAIHPSQVKAIQKAFLPSEEDIERATRIQEAYESSIAAGAGAVGLKEKDGSTIMIDTPMLLQARTTLRKARAAGLDVPDPDA</sequence>
<dbReference type="EMBL" id="KZ819497">
    <property type="protein sequence ID" value="PWN39085.1"/>
    <property type="molecule type" value="Genomic_DNA"/>
</dbReference>
<evidence type="ECO:0000256" key="2">
    <source>
        <dbReference type="ARBA" id="ARBA00022723"/>
    </source>
</evidence>
<gene>
    <name evidence="6" type="ORF">IE81DRAFT_326886</name>
</gene>
<dbReference type="InterPro" id="IPR005000">
    <property type="entry name" value="Aldolase/citrate-lyase_domain"/>
</dbReference>
<dbReference type="OrthoDB" id="1773at2759"/>
<dbReference type="Gene3D" id="3.20.20.60">
    <property type="entry name" value="Phosphoenolpyruvate-binding domains"/>
    <property type="match status" value="1"/>
</dbReference>
<dbReference type="InParanoid" id="A0A316VU88"/>
<dbReference type="SUPFAM" id="SSF51621">
    <property type="entry name" value="Phosphoenolpyruvate/pyruvate domain"/>
    <property type="match status" value="1"/>
</dbReference>
<evidence type="ECO:0000256" key="1">
    <source>
        <dbReference type="ARBA" id="ARBA00001946"/>
    </source>
</evidence>
<protein>
    <submittedName>
        <fullName evidence="6">Phosphoenolpyruvate/pyruvate domain-containing protein</fullName>
    </submittedName>
</protein>
<dbReference type="Proteomes" id="UP000245783">
    <property type="component" value="Unassembled WGS sequence"/>
</dbReference>
<dbReference type="InterPro" id="IPR015813">
    <property type="entry name" value="Pyrv/PenolPyrv_kinase-like_dom"/>
</dbReference>
<accession>A0A316VU88</accession>
<evidence type="ECO:0000259" key="5">
    <source>
        <dbReference type="Pfam" id="PF03328"/>
    </source>
</evidence>
<dbReference type="PANTHER" id="PTHR32308">
    <property type="entry name" value="LYASE BETA SUBUNIT, PUTATIVE (AFU_ORTHOLOGUE AFUA_4G13030)-RELATED"/>
    <property type="match status" value="1"/>
</dbReference>
<dbReference type="GO" id="GO:0006107">
    <property type="term" value="P:oxaloacetate metabolic process"/>
    <property type="evidence" value="ECO:0007669"/>
    <property type="project" value="TreeGrafter"/>
</dbReference>
<keyword evidence="7" id="KW-1185">Reference proteome</keyword>
<feature type="region of interest" description="Disordered" evidence="4">
    <location>
        <begin position="89"/>
        <end position="142"/>
    </location>
</feature>
<dbReference type="AlphaFoldDB" id="A0A316VU88"/>
<evidence type="ECO:0000313" key="7">
    <source>
        <dbReference type="Proteomes" id="UP000245783"/>
    </source>
</evidence>
<dbReference type="GeneID" id="37036806"/>
<feature type="compositionally biased region" description="Pro residues" evidence="4">
    <location>
        <begin position="126"/>
        <end position="138"/>
    </location>
</feature>
<dbReference type="RefSeq" id="XP_025366245.1">
    <property type="nucleotide sequence ID" value="XM_025514936.1"/>
</dbReference>
<keyword evidence="6" id="KW-0670">Pyruvate</keyword>
<comment type="cofactor">
    <cofactor evidence="1">
        <name>Mg(2+)</name>
        <dbReference type="ChEBI" id="CHEBI:18420"/>
    </cofactor>
</comment>
<dbReference type="GO" id="GO:0003824">
    <property type="term" value="F:catalytic activity"/>
    <property type="evidence" value="ECO:0007669"/>
    <property type="project" value="InterPro"/>
</dbReference>
<evidence type="ECO:0000256" key="3">
    <source>
        <dbReference type="ARBA" id="ARBA00022842"/>
    </source>
</evidence>
<dbReference type="PANTHER" id="PTHR32308:SF0">
    <property type="entry name" value="HPCH_HPAI ALDOLASE_CITRATE LYASE DOMAIN-CONTAINING PROTEIN"/>
    <property type="match status" value="1"/>
</dbReference>
<feature type="region of interest" description="Disordered" evidence="4">
    <location>
        <begin position="48"/>
        <end position="76"/>
    </location>
</feature>
<dbReference type="Pfam" id="PF03328">
    <property type="entry name" value="HpcH_HpaI"/>
    <property type="match status" value="1"/>
</dbReference>
<feature type="compositionally biased region" description="Polar residues" evidence="4">
    <location>
        <begin position="48"/>
        <end position="71"/>
    </location>
</feature>
<dbReference type="STRING" id="1522189.A0A316VU88"/>
<name>A0A316VU88_9BASI</name>